<sequence length="191" mass="22361">MKCKSQPAFLKHRPAKIEDIWEVRLAEPLWNRIGRSSRKYGVSFSEISRYCVFRLAEKGCGLKKERFKKILADLRETHACKAALHRHMVCFYGEDIKLVRLAALEMGVTVSTLVRLALMLYLPRLEMEIHNEKAVTAQELFWLGIKRWIQVAQTKINNLGVPTFRHFSFSSFPPTNWWGRRMPDNPFSFSF</sequence>
<name>I4B874_TURPD</name>
<dbReference type="AlphaFoldDB" id="I4B874"/>
<accession>I4B874</accession>
<proteinExistence type="predicted"/>
<protein>
    <submittedName>
        <fullName evidence="1">Uncharacterized protein</fullName>
    </submittedName>
</protein>
<dbReference type="Proteomes" id="UP000006048">
    <property type="component" value="Chromosome"/>
</dbReference>
<dbReference type="EMBL" id="CP002959">
    <property type="protein sequence ID" value="AFM13481.1"/>
    <property type="molecule type" value="Genomic_DNA"/>
</dbReference>
<reference evidence="1 2" key="1">
    <citation type="submission" date="2012-06" db="EMBL/GenBank/DDBJ databases">
        <title>The complete chromosome of genome of Turneriella parva DSM 21527.</title>
        <authorList>
            <consortium name="US DOE Joint Genome Institute (JGI-PGF)"/>
            <person name="Lucas S."/>
            <person name="Han J."/>
            <person name="Lapidus A."/>
            <person name="Bruce D."/>
            <person name="Goodwin L."/>
            <person name="Pitluck S."/>
            <person name="Peters L."/>
            <person name="Kyrpides N."/>
            <person name="Mavromatis K."/>
            <person name="Ivanova N."/>
            <person name="Mikhailova N."/>
            <person name="Chertkov O."/>
            <person name="Detter J.C."/>
            <person name="Tapia R."/>
            <person name="Han C."/>
            <person name="Land M."/>
            <person name="Hauser L."/>
            <person name="Markowitz V."/>
            <person name="Cheng J.-F."/>
            <person name="Hugenholtz P."/>
            <person name="Woyke T."/>
            <person name="Wu D."/>
            <person name="Gronow S."/>
            <person name="Wellnitz S."/>
            <person name="Brambilla E."/>
            <person name="Klenk H.-P."/>
            <person name="Eisen J.A."/>
        </authorList>
    </citation>
    <scope>NUCLEOTIDE SEQUENCE [LARGE SCALE GENOMIC DNA]</scope>
    <source>
        <strain evidence="2">ATCC BAA-1111 / DSM 21527 / NCTC 11395 / H</strain>
    </source>
</reference>
<evidence type="ECO:0000313" key="1">
    <source>
        <dbReference type="EMBL" id="AFM13481.1"/>
    </source>
</evidence>
<evidence type="ECO:0000313" key="2">
    <source>
        <dbReference type="Proteomes" id="UP000006048"/>
    </source>
</evidence>
<keyword evidence="2" id="KW-1185">Reference proteome</keyword>
<dbReference type="STRING" id="869212.Turpa_2842"/>
<dbReference type="KEGG" id="tpx:Turpa_2842"/>
<dbReference type="HOGENOM" id="CLU_1420905_0_0_12"/>
<gene>
    <name evidence="1" type="ordered locus">Turpa_2842</name>
</gene>
<organism evidence="1 2">
    <name type="scientific">Turneriella parva (strain ATCC BAA-1111 / DSM 21527 / NCTC 11395 / H)</name>
    <name type="common">Leptospira parva</name>
    <dbReference type="NCBI Taxonomy" id="869212"/>
    <lineage>
        <taxon>Bacteria</taxon>
        <taxon>Pseudomonadati</taxon>
        <taxon>Spirochaetota</taxon>
        <taxon>Spirochaetia</taxon>
        <taxon>Leptospirales</taxon>
        <taxon>Leptospiraceae</taxon>
        <taxon>Turneriella</taxon>
    </lineage>
</organism>